<keyword evidence="4" id="KW-0378">Hydrolase</keyword>
<dbReference type="InterPro" id="IPR003675">
    <property type="entry name" value="Rce1/LyrA-like_dom"/>
</dbReference>
<keyword evidence="4" id="KW-0645">Protease</keyword>
<dbReference type="PANTHER" id="PTHR36435:SF1">
    <property type="entry name" value="CAAX AMINO TERMINAL PROTEASE FAMILY PROTEIN"/>
    <property type="match status" value="1"/>
</dbReference>
<sequence length="299" mass="32353">MTHTPAGWPPSGWPSDHPASAVPRDPRSRPSAWAPGRFHWGDALVVAAYAVLMLLGLGGLLLMVAGLVPANPEDMTPRDMFFMNFVSYVLLTVVVLAVAWRPLLHSLGAFRHRTWLKLLLLPATWFACIVVNMIVLSLIGEANQSANQAALEDMTTQAPPALMIVMTVFMAPLVEEYLFRHLLIGKLSRYINVWVCAAVSIVAFVLLHFLGTGGRFELVETVPYLTLAVAITVSYILVGRSFGYAMALHMVNNGIAVLMLYLVAPHLPDMPGQDEAQAADVLVQGLAPLLAPGAALLGL</sequence>
<keyword evidence="2" id="KW-1133">Transmembrane helix</keyword>
<accession>A0A7W7GPS0</accession>
<comment type="caution">
    <text evidence="4">The sequence shown here is derived from an EMBL/GenBank/DDBJ whole genome shotgun (WGS) entry which is preliminary data.</text>
</comment>
<feature type="transmembrane region" description="Helical" evidence="2">
    <location>
        <begin position="222"/>
        <end position="238"/>
    </location>
</feature>
<feature type="transmembrane region" description="Helical" evidence="2">
    <location>
        <begin position="191"/>
        <end position="210"/>
    </location>
</feature>
<keyword evidence="2" id="KW-0472">Membrane</keyword>
<evidence type="ECO:0000259" key="3">
    <source>
        <dbReference type="Pfam" id="PF02517"/>
    </source>
</evidence>
<keyword evidence="5" id="KW-1185">Reference proteome</keyword>
<feature type="transmembrane region" description="Helical" evidence="2">
    <location>
        <begin position="80"/>
        <end position="103"/>
    </location>
</feature>
<dbReference type="EMBL" id="JACHNA010000001">
    <property type="protein sequence ID" value="MBB4736071.1"/>
    <property type="molecule type" value="Genomic_DNA"/>
</dbReference>
<proteinExistence type="predicted"/>
<evidence type="ECO:0000256" key="2">
    <source>
        <dbReference type="SAM" id="Phobius"/>
    </source>
</evidence>
<evidence type="ECO:0000313" key="5">
    <source>
        <dbReference type="Proteomes" id="UP000540191"/>
    </source>
</evidence>
<feature type="transmembrane region" description="Helical" evidence="2">
    <location>
        <begin position="43"/>
        <end position="68"/>
    </location>
</feature>
<gene>
    <name evidence="4" type="ORF">HDA30_001579</name>
</gene>
<evidence type="ECO:0000256" key="1">
    <source>
        <dbReference type="SAM" id="MobiDB-lite"/>
    </source>
</evidence>
<dbReference type="RefSeq" id="WP_158496306.1">
    <property type="nucleotide sequence ID" value="NZ_JACHNA010000001.1"/>
</dbReference>
<feature type="transmembrane region" description="Helical" evidence="2">
    <location>
        <begin position="115"/>
        <end position="140"/>
    </location>
</feature>
<protein>
    <submittedName>
        <fullName evidence="4">Membrane protease YdiL (CAAX protease family)</fullName>
    </submittedName>
</protein>
<organism evidence="4 5">
    <name type="scientific">Micrococcus cohnii</name>
    <dbReference type="NCBI Taxonomy" id="993416"/>
    <lineage>
        <taxon>Bacteria</taxon>
        <taxon>Bacillati</taxon>
        <taxon>Actinomycetota</taxon>
        <taxon>Actinomycetes</taxon>
        <taxon>Micrococcales</taxon>
        <taxon>Micrococcaceae</taxon>
        <taxon>Micrococcus</taxon>
    </lineage>
</organism>
<dbReference type="AlphaFoldDB" id="A0A7W7GPS0"/>
<dbReference type="PANTHER" id="PTHR36435">
    <property type="entry name" value="SLR1288 PROTEIN"/>
    <property type="match status" value="1"/>
</dbReference>
<dbReference type="InterPro" id="IPR052710">
    <property type="entry name" value="CAAX_protease"/>
</dbReference>
<name>A0A7W7GPS0_9MICC</name>
<dbReference type="GO" id="GO:0080120">
    <property type="term" value="P:CAAX-box protein maturation"/>
    <property type="evidence" value="ECO:0007669"/>
    <property type="project" value="UniProtKB-ARBA"/>
</dbReference>
<dbReference type="GO" id="GO:0004175">
    <property type="term" value="F:endopeptidase activity"/>
    <property type="evidence" value="ECO:0007669"/>
    <property type="project" value="UniProtKB-ARBA"/>
</dbReference>
<feature type="region of interest" description="Disordered" evidence="1">
    <location>
        <begin position="1"/>
        <end position="28"/>
    </location>
</feature>
<dbReference type="Pfam" id="PF02517">
    <property type="entry name" value="Rce1-like"/>
    <property type="match status" value="1"/>
</dbReference>
<dbReference type="Proteomes" id="UP000540191">
    <property type="component" value="Unassembled WGS sequence"/>
</dbReference>
<dbReference type="GO" id="GO:0006508">
    <property type="term" value="P:proteolysis"/>
    <property type="evidence" value="ECO:0007669"/>
    <property type="project" value="UniProtKB-KW"/>
</dbReference>
<keyword evidence="2" id="KW-0812">Transmembrane</keyword>
<feature type="domain" description="CAAX prenyl protease 2/Lysostaphin resistance protein A-like" evidence="3">
    <location>
        <begin position="160"/>
        <end position="254"/>
    </location>
</feature>
<evidence type="ECO:0000313" key="4">
    <source>
        <dbReference type="EMBL" id="MBB4736071.1"/>
    </source>
</evidence>
<reference evidence="4 5" key="1">
    <citation type="submission" date="2020-08" db="EMBL/GenBank/DDBJ databases">
        <title>Sequencing the genomes of 1000 actinobacteria strains.</title>
        <authorList>
            <person name="Klenk H.-P."/>
        </authorList>
    </citation>
    <scope>NUCLEOTIDE SEQUENCE [LARGE SCALE GENOMIC DNA]</scope>
    <source>
        <strain evidence="4 5">DSM 23974</strain>
    </source>
</reference>